<dbReference type="Proteomes" id="UP001526201">
    <property type="component" value="Unassembled WGS sequence"/>
</dbReference>
<protein>
    <submittedName>
        <fullName evidence="1">Uncharacterized protein</fullName>
    </submittedName>
</protein>
<sequence length="94" mass="10150">MNAFVSVYCDWSATEEVVRTATEGLALPAGVERVTVASSSDTLGCRVAVDLIGSFDEQSEGRGIARRYAEQLSQELGMPAFALYDLITAGRSEW</sequence>
<organism evidence="1 2">
    <name type="scientific">Mycolicibacterium komossense</name>
    <dbReference type="NCBI Taxonomy" id="1779"/>
    <lineage>
        <taxon>Bacteria</taxon>
        <taxon>Bacillati</taxon>
        <taxon>Actinomycetota</taxon>
        <taxon>Actinomycetes</taxon>
        <taxon>Mycobacteriales</taxon>
        <taxon>Mycobacteriaceae</taxon>
        <taxon>Mycolicibacterium</taxon>
    </lineage>
</organism>
<reference evidence="1 2" key="1">
    <citation type="journal article" date="2022" name="BMC Genomics">
        <title>Comparative genome analysis of mycobacteria focusing on tRNA and non-coding RNA.</title>
        <authorList>
            <person name="Behra P.R.K."/>
            <person name="Pettersson B.M.F."/>
            <person name="Ramesh M."/>
            <person name="Das S."/>
            <person name="Dasgupta S."/>
            <person name="Kirsebom L.A."/>
        </authorList>
    </citation>
    <scope>NUCLEOTIDE SEQUENCE [LARGE SCALE GENOMIC DNA]</scope>
    <source>
        <strain evidence="1 2">DSM 44078</strain>
    </source>
</reference>
<evidence type="ECO:0000313" key="2">
    <source>
        <dbReference type="Proteomes" id="UP001526201"/>
    </source>
</evidence>
<proteinExistence type="predicted"/>
<gene>
    <name evidence="1" type="ORF">H7J73_20075</name>
</gene>
<evidence type="ECO:0000313" key="1">
    <source>
        <dbReference type="EMBL" id="MCV7228314.1"/>
    </source>
</evidence>
<accession>A0ABT3CFM8</accession>
<dbReference type="EMBL" id="JACKTY010000032">
    <property type="protein sequence ID" value="MCV7228314.1"/>
    <property type="molecule type" value="Genomic_DNA"/>
</dbReference>
<dbReference type="RefSeq" id="WP_264069429.1">
    <property type="nucleotide sequence ID" value="NZ_JACKTY010000032.1"/>
</dbReference>
<keyword evidence="2" id="KW-1185">Reference proteome</keyword>
<comment type="caution">
    <text evidence="1">The sequence shown here is derived from an EMBL/GenBank/DDBJ whole genome shotgun (WGS) entry which is preliminary data.</text>
</comment>
<name>A0ABT3CFM8_9MYCO</name>